<feature type="domain" description="Non-structural maintenance of chromosome element 4 C-terminal" evidence="9">
    <location>
        <begin position="218"/>
        <end position="304"/>
    </location>
</feature>
<comment type="subcellular location">
    <subcellularLocation>
        <location evidence="1 7">Nucleus</location>
    </subcellularLocation>
</comment>
<evidence type="ECO:0000256" key="3">
    <source>
        <dbReference type="ARBA" id="ARBA00022763"/>
    </source>
</evidence>
<feature type="domain" description="Nse4/EID protein Nse3/MAGE-binding" evidence="10">
    <location>
        <begin position="74"/>
        <end position="128"/>
    </location>
</feature>
<evidence type="ECO:0000256" key="6">
    <source>
        <dbReference type="ARBA" id="ARBA00023242"/>
    </source>
</evidence>
<evidence type="ECO:0000313" key="12">
    <source>
        <dbReference type="Proteomes" id="UP000799118"/>
    </source>
</evidence>
<dbReference type="InterPro" id="IPR029225">
    <property type="entry name" value="Nse4_Nse3-bd"/>
</dbReference>
<keyword evidence="12" id="KW-1185">Reference proteome</keyword>
<evidence type="ECO:0000256" key="7">
    <source>
        <dbReference type="RuleBase" id="RU365071"/>
    </source>
</evidence>
<gene>
    <name evidence="11" type="ORF">BT96DRAFT_870021</name>
</gene>
<dbReference type="GO" id="GO:0006281">
    <property type="term" value="P:DNA repair"/>
    <property type="evidence" value="ECO:0007669"/>
    <property type="project" value="UniProtKB-UniRule"/>
</dbReference>
<dbReference type="EMBL" id="ML769383">
    <property type="protein sequence ID" value="KAE9411345.1"/>
    <property type="molecule type" value="Genomic_DNA"/>
</dbReference>
<keyword evidence="6 7" id="KW-0539">Nucleus</keyword>
<dbReference type="GO" id="GO:0005634">
    <property type="term" value="C:nucleus"/>
    <property type="evidence" value="ECO:0007669"/>
    <property type="project" value="UniProtKB-SubCell"/>
</dbReference>
<dbReference type="GO" id="GO:0006310">
    <property type="term" value="P:DNA recombination"/>
    <property type="evidence" value="ECO:0007669"/>
    <property type="project" value="UniProtKB-UniRule"/>
</dbReference>
<dbReference type="PANTHER" id="PTHR16140">
    <property type="entry name" value="NON-STRUCTURAL MAINTENANCE OF CHROMOSOMES ELEMENT 4"/>
    <property type="match status" value="1"/>
</dbReference>
<dbReference type="AlphaFoldDB" id="A0A6A4IU84"/>
<organism evidence="11 12">
    <name type="scientific">Gymnopus androsaceus JB14</name>
    <dbReference type="NCBI Taxonomy" id="1447944"/>
    <lineage>
        <taxon>Eukaryota</taxon>
        <taxon>Fungi</taxon>
        <taxon>Dikarya</taxon>
        <taxon>Basidiomycota</taxon>
        <taxon>Agaricomycotina</taxon>
        <taxon>Agaricomycetes</taxon>
        <taxon>Agaricomycetidae</taxon>
        <taxon>Agaricales</taxon>
        <taxon>Marasmiineae</taxon>
        <taxon>Omphalotaceae</taxon>
        <taxon>Gymnopus</taxon>
    </lineage>
</organism>
<dbReference type="OrthoDB" id="361242at2759"/>
<feature type="region of interest" description="Disordered" evidence="8">
    <location>
        <begin position="1"/>
        <end position="22"/>
    </location>
</feature>
<evidence type="ECO:0000256" key="8">
    <source>
        <dbReference type="SAM" id="MobiDB-lite"/>
    </source>
</evidence>
<dbReference type="GO" id="GO:0030915">
    <property type="term" value="C:Smc5-Smc6 complex"/>
    <property type="evidence" value="ECO:0007669"/>
    <property type="project" value="UniProtKB-UniRule"/>
</dbReference>
<dbReference type="Pfam" id="PF15412">
    <property type="entry name" value="Nse4-Nse3_bdg"/>
    <property type="match status" value="1"/>
</dbReference>
<dbReference type="InterPro" id="IPR014854">
    <property type="entry name" value="Nse4_C"/>
</dbReference>
<reference evidence="11" key="1">
    <citation type="journal article" date="2019" name="Environ. Microbiol.">
        <title>Fungal ecological strategies reflected in gene transcription - a case study of two litter decomposers.</title>
        <authorList>
            <person name="Barbi F."/>
            <person name="Kohler A."/>
            <person name="Barry K."/>
            <person name="Baskaran P."/>
            <person name="Daum C."/>
            <person name="Fauchery L."/>
            <person name="Ihrmark K."/>
            <person name="Kuo A."/>
            <person name="LaButti K."/>
            <person name="Lipzen A."/>
            <person name="Morin E."/>
            <person name="Grigoriev I.V."/>
            <person name="Henrissat B."/>
            <person name="Lindahl B."/>
            <person name="Martin F."/>
        </authorList>
    </citation>
    <scope>NUCLEOTIDE SEQUENCE</scope>
    <source>
        <strain evidence="11">JB14</strain>
    </source>
</reference>
<dbReference type="Pfam" id="PF08743">
    <property type="entry name" value="Nse4_C"/>
    <property type="match status" value="1"/>
</dbReference>
<evidence type="ECO:0000256" key="2">
    <source>
        <dbReference type="ARBA" id="ARBA00008997"/>
    </source>
</evidence>
<comment type="function">
    <text evidence="7">Component of the SMC5-SMC6 complex, that promotes sister chromatid alignment after DNA damage and facilitates double-stranded DNA breaks (DSBs) repair via homologous recombination between sister chromatids.</text>
</comment>
<dbReference type="PANTHER" id="PTHR16140:SF0">
    <property type="entry name" value="NON-STRUCTURAL MAINTENANCE OF CHROMOSOMES ELEMENT 4"/>
    <property type="match status" value="1"/>
</dbReference>
<evidence type="ECO:0000313" key="11">
    <source>
        <dbReference type="EMBL" id="KAE9411345.1"/>
    </source>
</evidence>
<name>A0A6A4IU84_9AGAR</name>
<comment type="similarity">
    <text evidence="2 7">Belongs to the NSE4 family.</text>
</comment>
<dbReference type="Proteomes" id="UP000799118">
    <property type="component" value="Unassembled WGS sequence"/>
</dbReference>
<accession>A0A6A4IU84</accession>
<keyword evidence="4 7" id="KW-0233">DNA recombination</keyword>
<dbReference type="InterPro" id="IPR027786">
    <property type="entry name" value="Nse4/EID"/>
</dbReference>
<evidence type="ECO:0000259" key="10">
    <source>
        <dbReference type="Pfam" id="PF15412"/>
    </source>
</evidence>
<keyword evidence="3 7" id="KW-0227">DNA damage</keyword>
<evidence type="ECO:0000259" key="9">
    <source>
        <dbReference type="Pfam" id="PF08743"/>
    </source>
</evidence>
<protein>
    <recommendedName>
        <fullName evidence="7">Non-structural maintenance of chromosomes element 4</fullName>
    </recommendedName>
</protein>
<evidence type="ECO:0000256" key="5">
    <source>
        <dbReference type="ARBA" id="ARBA00023204"/>
    </source>
</evidence>
<sequence length="321" mass="36522">MSDVEMDNGQLPYDPDQNPEEKRAVRREYRAIHKNVEDLQQNLKDCTVDNLTDAVKRTDKAFYKVKNTAEATLDSSVLLQLTASHAQMARSLKSGSGAFDIDDYIAKLVTFMGGRRLDGQNPEDSDADDALLDTPLEWEQIGRRALAKSRRVPVVGFMLGPLSIEQKKRAPVKRAKFEKNKADERKPQELREEDIARSVNETTKNVVTLETILTETGQINLFKFVINPMSFAQSVENMFYLSFLIRDGKVSLDTDEEGEPMICCCEQPTPEDHDAGLRKRQIVFELDMATWKRAIEVFQIKEPTVPTREASKMKIGNKWYG</sequence>
<keyword evidence="5 7" id="KW-0234">DNA repair</keyword>
<evidence type="ECO:0000256" key="1">
    <source>
        <dbReference type="ARBA" id="ARBA00004123"/>
    </source>
</evidence>
<comment type="subunit">
    <text evidence="7">Component of the SMC5-SMC6 complex.</text>
</comment>
<evidence type="ECO:0000256" key="4">
    <source>
        <dbReference type="ARBA" id="ARBA00023172"/>
    </source>
</evidence>
<proteinExistence type="inferred from homology"/>